<feature type="region of interest" description="Disordered" evidence="1">
    <location>
        <begin position="43"/>
        <end position="121"/>
    </location>
</feature>
<feature type="compositionally biased region" description="Polar residues" evidence="1">
    <location>
        <begin position="90"/>
        <end position="103"/>
    </location>
</feature>
<dbReference type="Proteomes" id="UP000596661">
    <property type="component" value="Chromosome 3"/>
</dbReference>
<feature type="compositionally biased region" description="Polar residues" evidence="1">
    <location>
        <begin position="1"/>
        <end position="15"/>
    </location>
</feature>
<protein>
    <submittedName>
        <fullName evidence="2">Uncharacterized protein</fullName>
    </submittedName>
</protein>
<reference evidence="2" key="1">
    <citation type="submission" date="2018-11" db="EMBL/GenBank/DDBJ databases">
        <authorList>
            <person name="Grassa J C."/>
        </authorList>
    </citation>
    <scope>NUCLEOTIDE SEQUENCE [LARGE SCALE GENOMIC DNA]</scope>
</reference>
<proteinExistence type="predicted"/>
<evidence type="ECO:0000313" key="2">
    <source>
        <dbReference type="EnsemblPlants" id="cds.evm.model.03.1285"/>
    </source>
</evidence>
<feature type="region of interest" description="Disordered" evidence="1">
    <location>
        <begin position="1"/>
        <end position="23"/>
    </location>
</feature>
<sequence>MTSLRAWSLPPMTTAQHDDEASPKLPALLTSTMVVQTRRGVVDPKKSIKVDPRDRGTPVAHEGFANHKSRTTLDRGSRQTTPVSEIATGMQETGNTQPKPTNQHSKRRRFVQNQCSNNYLR</sequence>
<evidence type="ECO:0000313" key="3">
    <source>
        <dbReference type="Proteomes" id="UP000596661"/>
    </source>
</evidence>
<dbReference type="AlphaFoldDB" id="A0A803P4P0"/>
<feature type="compositionally biased region" description="Basic and acidic residues" evidence="1">
    <location>
        <begin position="43"/>
        <end position="56"/>
    </location>
</feature>
<dbReference type="EnsemblPlants" id="evm.model.03.1285">
    <property type="protein sequence ID" value="cds.evm.model.03.1285"/>
    <property type="gene ID" value="evm.TU.03.1285"/>
</dbReference>
<evidence type="ECO:0000256" key="1">
    <source>
        <dbReference type="SAM" id="MobiDB-lite"/>
    </source>
</evidence>
<name>A0A803P4P0_CANSA</name>
<dbReference type="EMBL" id="UZAU01000291">
    <property type="status" value="NOT_ANNOTATED_CDS"/>
    <property type="molecule type" value="Genomic_DNA"/>
</dbReference>
<dbReference type="Gramene" id="evm.model.03.1285">
    <property type="protein sequence ID" value="cds.evm.model.03.1285"/>
    <property type="gene ID" value="evm.TU.03.1285"/>
</dbReference>
<organism evidence="2 3">
    <name type="scientific">Cannabis sativa</name>
    <name type="common">Hemp</name>
    <name type="synonym">Marijuana</name>
    <dbReference type="NCBI Taxonomy" id="3483"/>
    <lineage>
        <taxon>Eukaryota</taxon>
        <taxon>Viridiplantae</taxon>
        <taxon>Streptophyta</taxon>
        <taxon>Embryophyta</taxon>
        <taxon>Tracheophyta</taxon>
        <taxon>Spermatophyta</taxon>
        <taxon>Magnoliopsida</taxon>
        <taxon>eudicotyledons</taxon>
        <taxon>Gunneridae</taxon>
        <taxon>Pentapetalae</taxon>
        <taxon>rosids</taxon>
        <taxon>fabids</taxon>
        <taxon>Rosales</taxon>
        <taxon>Cannabaceae</taxon>
        <taxon>Cannabis</taxon>
    </lineage>
</organism>
<feature type="compositionally biased region" description="Polar residues" evidence="1">
    <location>
        <begin position="111"/>
        <end position="121"/>
    </location>
</feature>
<accession>A0A803P4P0</accession>
<keyword evidence="3" id="KW-1185">Reference proteome</keyword>
<reference evidence="2" key="2">
    <citation type="submission" date="2021-03" db="UniProtKB">
        <authorList>
            <consortium name="EnsemblPlants"/>
        </authorList>
    </citation>
    <scope>IDENTIFICATION</scope>
</reference>